<proteinExistence type="predicted"/>
<dbReference type="Proteomes" id="UP001295684">
    <property type="component" value="Unassembled WGS sequence"/>
</dbReference>
<feature type="compositionally biased region" description="Acidic residues" evidence="1">
    <location>
        <begin position="205"/>
        <end position="217"/>
    </location>
</feature>
<evidence type="ECO:0000313" key="3">
    <source>
        <dbReference type="Proteomes" id="UP001295684"/>
    </source>
</evidence>
<accession>A0AAD2D1U9</accession>
<evidence type="ECO:0000256" key="1">
    <source>
        <dbReference type="SAM" id="MobiDB-lite"/>
    </source>
</evidence>
<comment type="caution">
    <text evidence="2">The sequence shown here is derived from an EMBL/GenBank/DDBJ whole genome shotgun (WGS) entry which is preliminary data.</text>
</comment>
<keyword evidence="3" id="KW-1185">Reference proteome</keyword>
<feature type="region of interest" description="Disordered" evidence="1">
    <location>
        <begin position="161"/>
        <end position="217"/>
    </location>
</feature>
<feature type="compositionally biased region" description="Basic and acidic residues" evidence="1">
    <location>
        <begin position="95"/>
        <end position="104"/>
    </location>
</feature>
<gene>
    <name evidence="2" type="ORF">ECRASSUSDP1_LOCUS18412</name>
</gene>
<dbReference type="EMBL" id="CAMPGE010018630">
    <property type="protein sequence ID" value="CAI2377031.1"/>
    <property type="molecule type" value="Genomic_DNA"/>
</dbReference>
<feature type="region of interest" description="Disordered" evidence="1">
    <location>
        <begin position="88"/>
        <end position="149"/>
    </location>
</feature>
<organism evidence="2 3">
    <name type="scientific">Euplotes crassus</name>
    <dbReference type="NCBI Taxonomy" id="5936"/>
    <lineage>
        <taxon>Eukaryota</taxon>
        <taxon>Sar</taxon>
        <taxon>Alveolata</taxon>
        <taxon>Ciliophora</taxon>
        <taxon>Intramacronucleata</taxon>
        <taxon>Spirotrichea</taxon>
        <taxon>Hypotrichia</taxon>
        <taxon>Euplotida</taxon>
        <taxon>Euplotidae</taxon>
        <taxon>Moneuplotes</taxon>
    </lineage>
</organism>
<reference evidence="2" key="1">
    <citation type="submission" date="2023-07" db="EMBL/GenBank/DDBJ databases">
        <authorList>
            <consortium name="AG Swart"/>
            <person name="Singh M."/>
            <person name="Singh A."/>
            <person name="Seah K."/>
            <person name="Emmerich C."/>
        </authorList>
    </citation>
    <scope>NUCLEOTIDE SEQUENCE</scope>
    <source>
        <strain evidence="2">DP1</strain>
    </source>
</reference>
<evidence type="ECO:0000313" key="2">
    <source>
        <dbReference type="EMBL" id="CAI2377031.1"/>
    </source>
</evidence>
<evidence type="ECO:0008006" key="4">
    <source>
        <dbReference type="Google" id="ProtNLM"/>
    </source>
</evidence>
<feature type="region of interest" description="Disordered" evidence="1">
    <location>
        <begin position="242"/>
        <end position="274"/>
    </location>
</feature>
<sequence>MEGGSKRGKIIPTNFGLKYNPPKLGIQYYFKENPKATFVHEVKLENVQRRNSGDLLEELFTKHPKFVDPNVVSRNQLENLMERLKSHLSHNSPLKNKENFHENTNKSSEADDWGLDINSAQKDEQLVKPQELDKDIFSSDNKGDFKNNDKNFMLDDFEMDKEDGKINPGNDMFDGLVDDLSEPKSKLQDTPTENDGPQSDLHADENEDEEDSDAIDIDNEEELAARGLKKIQIEGEEEEFLMDGEGNIYNLNGDFIGTTNGDGEEDGDADEGEF</sequence>
<feature type="compositionally biased region" description="Acidic residues" evidence="1">
    <location>
        <begin position="262"/>
        <end position="274"/>
    </location>
</feature>
<dbReference type="AlphaFoldDB" id="A0AAD2D1U9"/>
<feature type="compositionally biased region" description="Basic and acidic residues" evidence="1">
    <location>
        <begin position="121"/>
        <end position="149"/>
    </location>
</feature>
<name>A0AAD2D1U9_EUPCR</name>
<protein>
    <recommendedName>
        <fullName evidence="4">Centrosomal protein of 19 kDa</fullName>
    </recommendedName>
</protein>
<feature type="compositionally biased region" description="Polar residues" evidence="1">
    <location>
        <begin position="188"/>
        <end position="197"/>
    </location>
</feature>